<dbReference type="Proteomes" id="UP000564573">
    <property type="component" value="Unassembled WGS sequence"/>
</dbReference>
<organism evidence="2 3">
    <name type="scientific">Prauserella sediminis</name>
    <dbReference type="NCBI Taxonomy" id="577680"/>
    <lineage>
        <taxon>Bacteria</taxon>
        <taxon>Bacillati</taxon>
        <taxon>Actinomycetota</taxon>
        <taxon>Actinomycetes</taxon>
        <taxon>Pseudonocardiales</taxon>
        <taxon>Pseudonocardiaceae</taxon>
        <taxon>Prauserella</taxon>
        <taxon>Prauserella salsuginis group</taxon>
    </lineage>
</organism>
<feature type="compositionally biased region" description="Low complexity" evidence="1">
    <location>
        <begin position="63"/>
        <end position="83"/>
    </location>
</feature>
<evidence type="ECO:0000313" key="3">
    <source>
        <dbReference type="Proteomes" id="UP000564573"/>
    </source>
</evidence>
<protein>
    <submittedName>
        <fullName evidence="2">Uncharacterized protein</fullName>
    </submittedName>
</protein>
<comment type="caution">
    <text evidence="2">The sequence shown here is derived from an EMBL/GenBank/DDBJ whole genome shotgun (WGS) entry which is preliminary data.</text>
</comment>
<evidence type="ECO:0000313" key="2">
    <source>
        <dbReference type="EMBL" id="MBB3666224.1"/>
    </source>
</evidence>
<dbReference type="AlphaFoldDB" id="A0A839XXY7"/>
<reference evidence="2 3" key="1">
    <citation type="submission" date="2020-08" db="EMBL/GenBank/DDBJ databases">
        <title>Sequencing the genomes of 1000 actinobacteria strains.</title>
        <authorList>
            <person name="Klenk H.-P."/>
        </authorList>
    </citation>
    <scope>NUCLEOTIDE SEQUENCE [LARGE SCALE GENOMIC DNA]</scope>
    <source>
        <strain evidence="2 3">DSM 45267</strain>
    </source>
</reference>
<sequence length="115" mass="12020">MAYFLLQCGHTHSLDEVAEHDIAELIAQPDMIPRLSWCEGCRQWGRVHELVPTSRPGIAADMPPEAALPGDAGPGGDVAVPGPRSEPSSVPAAGGSFSDELDHELAGPTGKQVGE</sequence>
<proteinExistence type="predicted"/>
<feature type="region of interest" description="Disordered" evidence="1">
    <location>
        <begin position="54"/>
        <end position="115"/>
    </location>
</feature>
<dbReference type="EMBL" id="JACIBS010000013">
    <property type="protein sequence ID" value="MBB3666224.1"/>
    <property type="molecule type" value="Genomic_DNA"/>
</dbReference>
<dbReference type="RefSeq" id="WP_183787399.1">
    <property type="nucleotide sequence ID" value="NZ_JACIBS010000013.1"/>
</dbReference>
<gene>
    <name evidence="2" type="ORF">FB384_005185</name>
</gene>
<keyword evidence="3" id="KW-1185">Reference proteome</keyword>
<accession>A0A839XXY7</accession>
<evidence type="ECO:0000256" key="1">
    <source>
        <dbReference type="SAM" id="MobiDB-lite"/>
    </source>
</evidence>
<name>A0A839XXY7_9PSEU</name>